<dbReference type="Gene3D" id="3.40.50.1240">
    <property type="entry name" value="Phosphoglycerate mutase-like"/>
    <property type="match status" value="1"/>
</dbReference>
<dbReference type="InterPro" id="IPR033379">
    <property type="entry name" value="Acid_Pase_AS"/>
</dbReference>
<dbReference type="PROSITE" id="PS00616">
    <property type="entry name" value="HIS_ACID_PHOSPHAT_1"/>
    <property type="match status" value="1"/>
</dbReference>
<dbReference type="PANTHER" id="PTHR11567">
    <property type="entry name" value="ACID PHOSPHATASE-RELATED"/>
    <property type="match status" value="1"/>
</dbReference>
<dbReference type="CDD" id="cd07061">
    <property type="entry name" value="HP_HAP_like"/>
    <property type="match status" value="1"/>
</dbReference>
<evidence type="ECO:0008006" key="4">
    <source>
        <dbReference type="Google" id="ProtNLM"/>
    </source>
</evidence>
<dbReference type="OrthoDB" id="6091764at2759"/>
<protein>
    <recommendedName>
        <fullName evidence="4">Lysophosphatidic acid phosphatase type 6</fullName>
    </recommendedName>
</protein>
<name>A0A8W8P0T4_MAGGI</name>
<dbReference type="SUPFAM" id="SSF53254">
    <property type="entry name" value="Phosphoglycerate mutase-like"/>
    <property type="match status" value="1"/>
</dbReference>
<proteinExistence type="inferred from homology"/>
<accession>A0A8W8P0T4</accession>
<dbReference type="PANTHER" id="PTHR11567:SF202">
    <property type="entry name" value="LYSOPHOSPHATIDIC ACID PHOSPHATASE TYPE 6"/>
    <property type="match status" value="1"/>
</dbReference>
<dbReference type="AlphaFoldDB" id="A0A8W8P0T4"/>
<dbReference type="Pfam" id="PF00328">
    <property type="entry name" value="His_Phos_2"/>
    <property type="match status" value="1"/>
</dbReference>
<dbReference type="OMA" id="SWPPFTS"/>
<dbReference type="InterPro" id="IPR029033">
    <property type="entry name" value="His_PPase_superfam"/>
</dbReference>
<dbReference type="InterPro" id="IPR050645">
    <property type="entry name" value="Histidine_acid_phosphatase"/>
</dbReference>
<dbReference type="GO" id="GO:0016791">
    <property type="term" value="F:phosphatase activity"/>
    <property type="evidence" value="ECO:0007669"/>
    <property type="project" value="TreeGrafter"/>
</dbReference>
<comment type="similarity">
    <text evidence="1">Belongs to the histidine acid phosphatase family.</text>
</comment>
<reference evidence="2" key="1">
    <citation type="submission" date="2022-08" db="UniProtKB">
        <authorList>
            <consortium name="EnsemblMetazoa"/>
        </authorList>
    </citation>
    <scope>IDENTIFICATION</scope>
    <source>
        <strain evidence="2">05x7-T-G4-1.051#20</strain>
    </source>
</reference>
<evidence type="ECO:0000313" key="3">
    <source>
        <dbReference type="Proteomes" id="UP000005408"/>
    </source>
</evidence>
<evidence type="ECO:0000256" key="1">
    <source>
        <dbReference type="ARBA" id="ARBA00005375"/>
    </source>
</evidence>
<dbReference type="EnsemblMetazoa" id="G8875.1">
    <property type="protein sequence ID" value="G8875.1:cds"/>
    <property type="gene ID" value="G8875"/>
</dbReference>
<dbReference type="InterPro" id="IPR000560">
    <property type="entry name" value="His_Pase_clade-2"/>
</dbReference>
<keyword evidence="3" id="KW-1185">Reference proteome</keyword>
<dbReference type="Proteomes" id="UP000005408">
    <property type="component" value="Unassembled WGS sequence"/>
</dbReference>
<sequence>MSSSRKKVLYLTVGGLSFAGALGAWTYFKRNAYDDDDVKPEKVATKVKKSDLRLKQVQIIFRHGARTPIHLIPNVEEATYDSKKWKAIYPNTLYDYEVLNVDGGPQPESKYQAHYEKLGLLKGGCQYGMLTYLGQEQTLNLGKQIRKAYIGKSPGKLMYDYDPNLVYCRTTNMNRTKDSLRCVLAGVFGAEKLKEYTTKTGQKIKFYTATQSDEHLFPNPHTCPMLRQVNRAAIVDGVNIPELKEDRLEIEKALGLSGSEWKTKIHFISARDDIIARKAHGLEIPKILVPYKDRISRNAVKMFTYSFTGQHELQNDICLKLSTGRTIAHFRNAIQDFLSNKRPVRLHLYSAHDSSLMALLLAFKLDSRKWPPFASNLVIELYECNVTKKYYVIVRYNGQAVIIPKLVEKYVHFWKESVVPLEYFMKYLNEEKVMEAKEYKRVCESNILEIISEEIEKREEGVVKLDEEVEEMTDNPAGL</sequence>
<evidence type="ECO:0000313" key="2">
    <source>
        <dbReference type="EnsemblMetazoa" id="G8875.1:cds"/>
    </source>
</evidence>
<organism evidence="2 3">
    <name type="scientific">Magallana gigas</name>
    <name type="common">Pacific oyster</name>
    <name type="synonym">Crassostrea gigas</name>
    <dbReference type="NCBI Taxonomy" id="29159"/>
    <lineage>
        <taxon>Eukaryota</taxon>
        <taxon>Metazoa</taxon>
        <taxon>Spiralia</taxon>
        <taxon>Lophotrochozoa</taxon>
        <taxon>Mollusca</taxon>
        <taxon>Bivalvia</taxon>
        <taxon>Autobranchia</taxon>
        <taxon>Pteriomorphia</taxon>
        <taxon>Ostreida</taxon>
        <taxon>Ostreoidea</taxon>
        <taxon>Ostreidae</taxon>
        <taxon>Magallana</taxon>
    </lineage>
</organism>
<dbReference type="PROSITE" id="PS00778">
    <property type="entry name" value="HIS_ACID_PHOSPHAT_2"/>
    <property type="match status" value="1"/>
</dbReference>